<evidence type="ECO:0000313" key="3">
    <source>
        <dbReference type="Proteomes" id="UP001258940"/>
    </source>
</evidence>
<dbReference type="InterPro" id="IPR054232">
    <property type="entry name" value="DUF6957"/>
</dbReference>
<accession>A0ABY9SVB3</accession>
<reference evidence="2 3" key="1">
    <citation type="journal article" date="2023" name="J Bioinform Genom">
        <title>Complete genome sequence of the bacterium Pseudomonas shirazica hy376 from natural waters of algiers.</title>
        <authorList>
            <person name="Haffaressas Y."/>
            <person name="Seghouani N."/>
            <person name="Arzamasceva V.O."/>
            <person name="Tepeeva A.N."/>
            <person name="Vasilenko O.V."/>
        </authorList>
    </citation>
    <scope>NUCLEOTIDE SEQUENCE [LARGE SCALE GENOMIC DNA]</scope>
    <source>
        <strain evidence="2 3">HY376</strain>
    </source>
</reference>
<gene>
    <name evidence="2" type="ORF">QR297_11590</name>
</gene>
<dbReference type="EMBL" id="CP127845">
    <property type="protein sequence ID" value="WMY87446.1"/>
    <property type="molecule type" value="Genomic_DNA"/>
</dbReference>
<organism evidence="2 3">
    <name type="scientific">Pseudomonas shirazica</name>
    <dbReference type="NCBI Taxonomy" id="1940636"/>
    <lineage>
        <taxon>Bacteria</taxon>
        <taxon>Pseudomonadati</taxon>
        <taxon>Pseudomonadota</taxon>
        <taxon>Gammaproteobacteria</taxon>
        <taxon>Pseudomonadales</taxon>
        <taxon>Pseudomonadaceae</taxon>
        <taxon>Pseudomonas</taxon>
    </lineage>
</organism>
<sequence length="132" mass="14436">MEAALVANFLSEHGLPVDGDDQSDDVIVKTAWANNQGRPFYVVRDWLLLDIMVPSDVEDDLKAMGLQPTVVFANIVVYDSKARGSRVGAIRSSFQRALDDCTFESINTSYILAGPGTRKHVSLPALRALENA</sequence>
<feature type="domain" description="DUF6957" evidence="1">
    <location>
        <begin position="19"/>
        <end position="125"/>
    </location>
</feature>
<keyword evidence="3" id="KW-1185">Reference proteome</keyword>
<evidence type="ECO:0000313" key="2">
    <source>
        <dbReference type="EMBL" id="WMY87446.1"/>
    </source>
</evidence>
<proteinExistence type="predicted"/>
<dbReference type="RefSeq" id="WP_309673710.1">
    <property type="nucleotide sequence ID" value="NZ_CP127845.1"/>
</dbReference>
<evidence type="ECO:0000259" key="1">
    <source>
        <dbReference type="Pfam" id="PF22275"/>
    </source>
</evidence>
<protein>
    <recommendedName>
        <fullName evidence="1">DUF6957 domain-containing protein</fullName>
    </recommendedName>
</protein>
<name>A0ABY9SVB3_9PSED</name>
<dbReference type="Proteomes" id="UP001258940">
    <property type="component" value="Chromosome"/>
</dbReference>
<dbReference type="Pfam" id="PF22275">
    <property type="entry name" value="DUF6957"/>
    <property type="match status" value="1"/>
</dbReference>